<reference evidence="1 2" key="1">
    <citation type="submission" date="2024-06" db="EMBL/GenBank/DDBJ databases">
        <authorList>
            <person name="Li F."/>
        </authorList>
    </citation>
    <scope>NUCLEOTIDE SEQUENCE [LARGE SCALE GENOMIC DNA]</scope>
    <source>
        <strain evidence="1 2">GXAS 311</strain>
    </source>
</reference>
<evidence type="ECO:0000313" key="2">
    <source>
        <dbReference type="Proteomes" id="UP001548189"/>
    </source>
</evidence>
<organism evidence="1 2">
    <name type="scientific">Aliikangiella maris</name>
    <dbReference type="NCBI Taxonomy" id="3162458"/>
    <lineage>
        <taxon>Bacteria</taxon>
        <taxon>Pseudomonadati</taxon>
        <taxon>Pseudomonadota</taxon>
        <taxon>Gammaproteobacteria</taxon>
        <taxon>Oceanospirillales</taxon>
        <taxon>Pleioneaceae</taxon>
        <taxon>Aliikangiella</taxon>
    </lineage>
</organism>
<protein>
    <submittedName>
        <fullName evidence="1">GNAT family N-acetyltransferase/peptidase C39 family protein</fullName>
    </submittedName>
</protein>
<dbReference type="CDD" id="cd04301">
    <property type="entry name" value="NAT_SF"/>
    <property type="match status" value="1"/>
</dbReference>
<name>A0ABV2BZP0_9GAMM</name>
<dbReference type="Gene3D" id="3.90.70.10">
    <property type="entry name" value="Cysteine proteinases"/>
    <property type="match status" value="1"/>
</dbReference>
<dbReference type="InterPro" id="IPR050680">
    <property type="entry name" value="YpeA/RimI_acetyltransf"/>
</dbReference>
<comment type="caution">
    <text evidence="1">The sequence shown here is derived from an EMBL/GenBank/DDBJ whole genome shotgun (WGS) entry which is preliminary data.</text>
</comment>
<dbReference type="Pfam" id="PF00583">
    <property type="entry name" value="Acetyltransf_1"/>
    <property type="match status" value="1"/>
</dbReference>
<dbReference type="InterPro" id="IPR000182">
    <property type="entry name" value="GNAT_dom"/>
</dbReference>
<dbReference type="Pfam" id="PF11814">
    <property type="entry name" value="DUF3335"/>
    <property type="match status" value="1"/>
</dbReference>
<evidence type="ECO:0000313" key="1">
    <source>
        <dbReference type="EMBL" id="MET1257402.1"/>
    </source>
</evidence>
<accession>A0ABV2BZP0</accession>
<gene>
    <name evidence="1" type="ORF">ABVT43_19885</name>
</gene>
<dbReference type="Proteomes" id="UP001548189">
    <property type="component" value="Unassembled WGS sequence"/>
</dbReference>
<dbReference type="EMBL" id="JBEVCJ010000059">
    <property type="protein sequence ID" value="MET1257402.1"/>
    <property type="molecule type" value="Genomic_DNA"/>
</dbReference>
<dbReference type="PROSITE" id="PS51186">
    <property type="entry name" value="GNAT"/>
    <property type="match status" value="1"/>
</dbReference>
<dbReference type="InterPro" id="IPR016181">
    <property type="entry name" value="Acyl_CoA_acyltransferase"/>
</dbReference>
<dbReference type="Gene3D" id="3.40.630.30">
    <property type="match status" value="1"/>
</dbReference>
<dbReference type="InterPro" id="IPR021770">
    <property type="entry name" value="DUF3335"/>
</dbReference>
<sequence length="373" mass="42641">MTTADRDLTVNKATLDDLDSLTALEIECFKTDRLSRRSFKHHIQSANSNLLVIRDDSKQCIAYGLVLYNQGTRLSRLYSLAVSRRYQGQGLGLILLTQLEESAAANERHYMRLEVAKNNHKAIALYQANGYRVFGEYEDYYDDHDDALRMQKRIRAPRGPQVQRLTPWYRQSTEFTCGPAALQMAMASLSPDYTCSLENELNIWREATTIFMTSGHGGCHPFGLALAAHQRGFIADIWLSTAQPLFIDGVRSDHKKQIIETVHHHFHQQCLEQNINIHEKSIRFEDIAKVLDNNYAVLILVSTYRLDGKKAPHWVVVTGMDNDCLFVHDPDQDEEQQTPLDCQYIPIAHEDFERMCAFGSQRIRAALTLKAIP</sequence>
<dbReference type="SUPFAM" id="SSF55729">
    <property type="entry name" value="Acyl-CoA N-acyltransferases (Nat)"/>
    <property type="match status" value="1"/>
</dbReference>
<dbReference type="PANTHER" id="PTHR43420">
    <property type="entry name" value="ACETYLTRANSFERASE"/>
    <property type="match status" value="1"/>
</dbReference>
<keyword evidence="2" id="KW-1185">Reference proteome</keyword>
<proteinExistence type="predicted"/>
<dbReference type="PANTHER" id="PTHR43420:SF12">
    <property type="entry name" value="N-ACETYLTRANSFERASE DOMAIN-CONTAINING PROTEIN"/>
    <property type="match status" value="1"/>
</dbReference>